<dbReference type="PANTHER" id="PTHR11766:SF0">
    <property type="entry name" value="TYROSINE--TRNA LIGASE, MITOCHONDRIAL"/>
    <property type="match status" value="1"/>
</dbReference>
<evidence type="ECO:0000256" key="2">
    <source>
        <dbReference type="ARBA" id="ARBA00022490"/>
    </source>
</evidence>
<dbReference type="InterPro" id="IPR002307">
    <property type="entry name" value="Tyr-tRNA-ligase"/>
</dbReference>
<evidence type="ECO:0000256" key="11">
    <source>
        <dbReference type="HAMAP-Rule" id="MF_02006"/>
    </source>
</evidence>
<comment type="caution">
    <text evidence="11">Lacks conserved residue(s) required for the propagation of feature annotation.</text>
</comment>
<comment type="catalytic activity">
    <reaction evidence="9 11">
        <text>tRNA(Tyr) + L-tyrosine + ATP = L-tyrosyl-tRNA(Tyr) + AMP + diphosphate + H(+)</text>
        <dbReference type="Rhea" id="RHEA:10220"/>
        <dbReference type="Rhea" id="RHEA-COMP:9706"/>
        <dbReference type="Rhea" id="RHEA-COMP:9707"/>
        <dbReference type="ChEBI" id="CHEBI:15378"/>
        <dbReference type="ChEBI" id="CHEBI:30616"/>
        <dbReference type="ChEBI" id="CHEBI:33019"/>
        <dbReference type="ChEBI" id="CHEBI:58315"/>
        <dbReference type="ChEBI" id="CHEBI:78442"/>
        <dbReference type="ChEBI" id="CHEBI:78536"/>
        <dbReference type="ChEBI" id="CHEBI:456215"/>
        <dbReference type="EC" id="6.1.1.1"/>
    </reaction>
</comment>
<dbReference type="GO" id="GO:0005829">
    <property type="term" value="C:cytosol"/>
    <property type="evidence" value="ECO:0007669"/>
    <property type="project" value="TreeGrafter"/>
</dbReference>
<evidence type="ECO:0000256" key="9">
    <source>
        <dbReference type="ARBA" id="ARBA00048248"/>
    </source>
</evidence>
<dbReference type="InterPro" id="IPR036986">
    <property type="entry name" value="S4_RNA-bd_sf"/>
</dbReference>
<dbReference type="InterPro" id="IPR014729">
    <property type="entry name" value="Rossmann-like_a/b/a_fold"/>
</dbReference>
<comment type="subcellular location">
    <subcellularLocation>
        <location evidence="1 11">Cytoplasm</location>
    </subcellularLocation>
</comment>
<feature type="domain" description="Tyrosine--tRNA ligase SYY-like C-terminal" evidence="13">
    <location>
        <begin position="335"/>
        <end position="412"/>
    </location>
</feature>
<dbReference type="Pfam" id="PF00579">
    <property type="entry name" value="tRNA-synt_1b"/>
    <property type="match status" value="1"/>
</dbReference>
<dbReference type="GO" id="GO:0003723">
    <property type="term" value="F:RNA binding"/>
    <property type="evidence" value="ECO:0007669"/>
    <property type="project" value="UniProtKB-KW"/>
</dbReference>
<evidence type="ECO:0000256" key="7">
    <source>
        <dbReference type="ARBA" id="ARBA00022917"/>
    </source>
</evidence>
<comment type="function">
    <text evidence="11">Catalyzes the attachment of tyrosine to tRNA(Tyr) in a two-step reaction: tyrosine is first activated by ATP to form Tyr-AMP and then transferred to the acceptor end of tRNA(Tyr).</text>
</comment>
<feature type="binding site" evidence="11">
    <location>
        <position position="231"/>
    </location>
    <ligand>
        <name>ATP</name>
        <dbReference type="ChEBI" id="CHEBI:30616"/>
    </ligand>
</feature>
<dbReference type="EC" id="6.1.1.1" evidence="11"/>
<dbReference type="InterPro" id="IPR024088">
    <property type="entry name" value="Tyr-tRNA-ligase_bac-type"/>
</dbReference>
<dbReference type="GO" id="GO:0042803">
    <property type="term" value="F:protein homodimerization activity"/>
    <property type="evidence" value="ECO:0007669"/>
    <property type="project" value="UniProtKB-ARBA"/>
</dbReference>
<dbReference type="Gene3D" id="3.40.50.620">
    <property type="entry name" value="HUPs"/>
    <property type="match status" value="1"/>
</dbReference>
<evidence type="ECO:0000259" key="13">
    <source>
        <dbReference type="Pfam" id="PF22421"/>
    </source>
</evidence>
<keyword evidence="15" id="KW-1185">Reference proteome</keyword>
<protein>
    <recommendedName>
        <fullName evidence="11">Tyrosine--tRNA ligase</fullName>
        <ecNumber evidence="11">6.1.1.1</ecNumber>
    </recommendedName>
    <alternativeName>
        <fullName evidence="11">Tyrosyl-tRNA synthetase</fullName>
        <shortName evidence="11">TyrRS</shortName>
    </alternativeName>
</protein>
<dbReference type="GO" id="GO:0004831">
    <property type="term" value="F:tyrosine-tRNA ligase activity"/>
    <property type="evidence" value="ECO:0007669"/>
    <property type="project" value="UniProtKB-UniRule"/>
</dbReference>
<keyword evidence="5 11" id="KW-0067">ATP-binding</keyword>
<dbReference type="Gene3D" id="1.10.240.10">
    <property type="entry name" value="Tyrosyl-Transfer RNA Synthetase"/>
    <property type="match status" value="1"/>
</dbReference>
<accession>A0A1R4JEM5</accession>
<dbReference type="PRINTS" id="PR01040">
    <property type="entry name" value="TRNASYNTHTYR"/>
</dbReference>
<gene>
    <name evidence="11" type="primary">tyrS</name>
    <name evidence="14" type="ORF">FM114_07180</name>
</gene>
<dbReference type="NCBIfam" id="TIGR00234">
    <property type="entry name" value="tyrS"/>
    <property type="match status" value="1"/>
</dbReference>
<dbReference type="FunFam" id="3.40.50.620:FF:000008">
    <property type="entry name" value="Tyrosine--tRNA ligase"/>
    <property type="match status" value="1"/>
</dbReference>
<proteinExistence type="inferred from homology"/>
<sequence length="420" mass="45987">MNAVLDELKWRGLVYQSTDEAALAAHLDEGPVTGYVGFDPSAPSIHFGNLVQLMVWRHLQAAGHKPLLLVGGATGLIGDPRMSSERNLNPKEVVEEWVERIRAQVTKFVDFEGSNGAELVNNYDWTQNISTLDFLRDVGKHFSVNRMLARDVVASRLESGISYTEFSYILLQSLDYRELYRTKNCTLQTGASDQWGNISSGVELIRRSDGGKAHGLCTPLLTKADGTKFGKTESGTVWLDPTMTSPYAFHQFFLNAEDAKVIDYLKVFSSRGHDEIDQLEHLTQTEPHRRAAQKALADDVTDLVHSVAEREAAVAAAQALFGRGELGELPAATLEAVMKEVGVTSAEGRELPTIVEAVALAGVVTSKGAARRAIDEGGAYLNNQKVTDPEQRLTEGDLLDGRFALLRRGKKTLGALEFTS</sequence>
<comment type="subunit">
    <text evidence="11">Homodimer.</text>
</comment>
<dbReference type="SUPFAM" id="SSF52374">
    <property type="entry name" value="Nucleotidylyl transferase"/>
    <property type="match status" value="1"/>
</dbReference>
<dbReference type="GO" id="GO:0005524">
    <property type="term" value="F:ATP binding"/>
    <property type="evidence" value="ECO:0007669"/>
    <property type="project" value="UniProtKB-UniRule"/>
</dbReference>
<evidence type="ECO:0000256" key="4">
    <source>
        <dbReference type="ARBA" id="ARBA00022741"/>
    </source>
</evidence>
<dbReference type="CDD" id="cd00165">
    <property type="entry name" value="S4"/>
    <property type="match status" value="1"/>
</dbReference>
<evidence type="ECO:0000256" key="12">
    <source>
        <dbReference type="PROSITE-ProRule" id="PRU00182"/>
    </source>
</evidence>
<feature type="binding site" evidence="11">
    <location>
        <position position="168"/>
    </location>
    <ligand>
        <name>L-tyrosine</name>
        <dbReference type="ChEBI" id="CHEBI:58315"/>
    </ligand>
</feature>
<keyword evidence="2 11" id="KW-0963">Cytoplasm</keyword>
<dbReference type="STRING" id="1255658.FM114_07180"/>
<evidence type="ECO:0000256" key="1">
    <source>
        <dbReference type="ARBA" id="ARBA00004496"/>
    </source>
</evidence>
<keyword evidence="8 11" id="KW-0030">Aminoacyl-tRNA synthetase</keyword>
<dbReference type="Proteomes" id="UP000188342">
    <property type="component" value="Unassembled WGS sequence"/>
</dbReference>
<dbReference type="EMBL" id="FUKQ01000026">
    <property type="protein sequence ID" value="SJN30560.1"/>
    <property type="molecule type" value="Genomic_DNA"/>
</dbReference>
<dbReference type="FunFam" id="1.10.240.10:FF:000001">
    <property type="entry name" value="Tyrosine--tRNA ligase"/>
    <property type="match status" value="1"/>
</dbReference>
<dbReference type="GO" id="GO:0006437">
    <property type="term" value="P:tyrosyl-tRNA aminoacylation"/>
    <property type="evidence" value="ECO:0007669"/>
    <property type="project" value="UniProtKB-UniRule"/>
</dbReference>
<dbReference type="OrthoDB" id="9804243at2"/>
<keyword evidence="4 11" id="KW-0547">Nucleotide-binding</keyword>
<reference evidence="14 15" key="1">
    <citation type="submission" date="2017-02" db="EMBL/GenBank/DDBJ databases">
        <authorList>
            <person name="Peterson S.W."/>
        </authorList>
    </citation>
    <scope>NUCLEOTIDE SEQUENCE [LARGE SCALE GENOMIC DNA]</scope>
    <source>
        <strain evidence="14 15">LSP_Lj1</strain>
    </source>
</reference>
<evidence type="ECO:0000313" key="14">
    <source>
        <dbReference type="EMBL" id="SJN30560.1"/>
    </source>
</evidence>
<keyword evidence="7 11" id="KW-0648">Protein biosynthesis</keyword>
<evidence type="ECO:0000256" key="10">
    <source>
        <dbReference type="ARBA" id="ARBA00060965"/>
    </source>
</evidence>
<dbReference type="InterPro" id="IPR002305">
    <property type="entry name" value="aa-tRNA-synth_Ic"/>
</dbReference>
<dbReference type="InterPro" id="IPR024107">
    <property type="entry name" value="Tyr-tRNA-ligase_bac_1"/>
</dbReference>
<dbReference type="RefSeq" id="WP_094764489.1">
    <property type="nucleotide sequence ID" value="NZ_FUKQ01000026.1"/>
</dbReference>
<dbReference type="PANTHER" id="PTHR11766">
    <property type="entry name" value="TYROSYL-TRNA SYNTHETASE"/>
    <property type="match status" value="1"/>
</dbReference>
<dbReference type="PROSITE" id="PS50889">
    <property type="entry name" value="S4"/>
    <property type="match status" value="1"/>
</dbReference>
<feature type="binding site" evidence="11">
    <location>
        <position position="172"/>
    </location>
    <ligand>
        <name>L-tyrosine</name>
        <dbReference type="ChEBI" id="CHEBI:58315"/>
    </ligand>
</feature>
<evidence type="ECO:0000313" key="15">
    <source>
        <dbReference type="Proteomes" id="UP000188342"/>
    </source>
</evidence>
<keyword evidence="3 11" id="KW-0436">Ligase</keyword>
<dbReference type="AlphaFoldDB" id="A0A1R4JEM5"/>
<feature type="short sequence motif" description="'KMSKS' region" evidence="11">
    <location>
        <begin position="228"/>
        <end position="232"/>
    </location>
</feature>
<comment type="similarity">
    <text evidence="10 11">Belongs to the class-I aminoacyl-tRNA synthetase family. TyrS type 1 subfamily.</text>
</comment>
<name>A0A1R4JEM5_9ACTN</name>
<organism evidence="14 15">
    <name type="scientific">Luteococcus japonicus LSP_Lj1</name>
    <dbReference type="NCBI Taxonomy" id="1255658"/>
    <lineage>
        <taxon>Bacteria</taxon>
        <taxon>Bacillati</taxon>
        <taxon>Actinomycetota</taxon>
        <taxon>Actinomycetes</taxon>
        <taxon>Propionibacteriales</taxon>
        <taxon>Propionibacteriaceae</taxon>
        <taxon>Luteococcus</taxon>
    </lineage>
</organism>
<dbReference type="Pfam" id="PF22421">
    <property type="entry name" value="SYY_C-terminal"/>
    <property type="match status" value="1"/>
</dbReference>
<evidence type="ECO:0000256" key="3">
    <source>
        <dbReference type="ARBA" id="ARBA00022598"/>
    </source>
</evidence>
<evidence type="ECO:0000256" key="8">
    <source>
        <dbReference type="ARBA" id="ARBA00023146"/>
    </source>
</evidence>
<feature type="binding site" evidence="11">
    <location>
        <position position="35"/>
    </location>
    <ligand>
        <name>L-tyrosine</name>
        <dbReference type="ChEBI" id="CHEBI:58315"/>
    </ligand>
</feature>
<dbReference type="InterPro" id="IPR054608">
    <property type="entry name" value="SYY-like_C"/>
</dbReference>
<dbReference type="CDD" id="cd00805">
    <property type="entry name" value="TyrRS_core"/>
    <property type="match status" value="1"/>
</dbReference>
<dbReference type="HAMAP" id="MF_02006">
    <property type="entry name" value="Tyr_tRNA_synth_type1"/>
    <property type="match status" value="1"/>
</dbReference>
<dbReference type="Gene3D" id="3.10.290.10">
    <property type="entry name" value="RNA-binding S4 domain"/>
    <property type="match status" value="1"/>
</dbReference>
<dbReference type="SUPFAM" id="SSF55174">
    <property type="entry name" value="Alpha-L RNA-binding motif"/>
    <property type="match status" value="1"/>
</dbReference>
<keyword evidence="6 12" id="KW-0694">RNA-binding</keyword>
<evidence type="ECO:0000256" key="6">
    <source>
        <dbReference type="ARBA" id="ARBA00022884"/>
    </source>
</evidence>
<evidence type="ECO:0000256" key="5">
    <source>
        <dbReference type="ARBA" id="ARBA00022840"/>
    </source>
</evidence>